<gene>
    <name evidence="2" type="ORF">AYR66_13240</name>
</gene>
<dbReference type="InterPro" id="IPR036736">
    <property type="entry name" value="ACP-like_sf"/>
</dbReference>
<name>A0A254TCN2_9BURK</name>
<protein>
    <recommendedName>
        <fullName evidence="1">Carrier domain-containing protein</fullName>
    </recommendedName>
</protein>
<dbReference type="AlphaFoldDB" id="A0A254TCN2"/>
<organism evidence="2 3">
    <name type="scientific">Noviherbaspirillum denitrificans</name>
    <dbReference type="NCBI Taxonomy" id="1968433"/>
    <lineage>
        <taxon>Bacteria</taxon>
        <taxon>Pseudomonadati</taxon>
        <taxon>Pseudomonadota</taxon>
        <taxon>Betaproteobacteria</taxon>
        <taxon>Burkholderiales</taxon>
        <taxon>Oxalobacteraceae</taxon>
        <taxon>Noviherbaspirillum</taxon>
    </lineage>
</organism>
<dbReference type="SUPFAM" id="SSF47336">
    <property type="entry name" value="ACP-like"/>
    <property type="match status" value="1"/>
</dbReference>
<dbReference type="OrthoDB" id="7063706at2"/>
<dbReference type="Pfam" id="PF00550">
    <property type="entry name" value="PP-binding"/>
    <property type="match status" value="1"/>
</dbReference>
<dbReference type="InterPro" id="IPR009081">
    <property type="entry name" value="PP-bd_ACP"/>
</dbReference>
<evidence type="ECO:0000313" key="3">
    <source>
        <dbReference type="Proteomes" id="UP000197535"/>
    </source>
</evidence>
<proteinExistence type="predicted"/>
<keyword evidence="3" id="KW-1185">Reference proteome</keyword>
<dbReference type="RefSeq" id="WP_088707199.1">
    <property type="nucleotide sequence ID" value="NZ_LSTO01000001.1"/>
</dbReference>
<dbReference type="PROSITE" id="PS50075">
    <property type="entry name" value="CARRIER"/>
    <property type="match status" value="1"/>
</dbReference>
<feature type="domain" description="Carrier" evidence="1">
    <location>
        <begin position="1"/>
        <end position="75"/>
    </location>
</feature>
<accession>A0A254TCN2</accession>
<dbReference type="Proteomes" id="UP000197535">
    <property type="component" value="Unassembled WGS sequence"/>
</dbReference>
<reference evidence="2 3" key="1">
    <citation type="submission" date="2016-02" db="EMBL/GenBank/DDBJ databases">
        <authorList>
            <person name="Wen L."/>
            <person name="He K."/>
            <person name="Yang H."/>
        </authorList>
    </citation>
    <scope>NUCLEOTIDE SEQUENCE [LARGE SCALE GENOMIC DNA]</scope>
    <source>
        <strain evidence="2 3">TSA40</strain>
    </source>
</reference>
<evidence type="ECO:0000259" key="1">
    <source>
        <dbReference type="PROSITE" id="PS50075"/>
    </source>
</evidence>
<dbReference type="Gene3D" id="1.10.1200.10">
    <property type="entry name" value="ACP-like"/>
    <property type="match status" value="1"/>
</dbReference>
<sequence>MDIRTTLADIAVKEFKCDPDKLSDDTPITELGIDSIGMLEFIFRVEEVFDIHVENAQAENLRTLRDFTELVGQLTTAVQ</sequence>
<dbReference type="EMBL" id="LSTO01000001">
    <property type="protein sequence ID" value="OWW20315.1"/>
    <property type="molecule type" value="Genomic_DNA"/>
</dbReference>
<comment type="caution">
    <text evidence="2">The sequence shown here is derived from an EMBL/GenBank/DDBJ whole genome shotgun (WGS) entry which is preliminary data.</text>
</comment>
<evidence type="ECO:0000313" key="2">
    <source>
        <dbReference type="EMBL" id="OWW20315.1"/>
    </source>
</evidence>